<accession>A0A2H0BJQ0</accession>
<feature type="transmembrane region" description="Helical" evidence="8">
    <location>
        <begin position="12"/>
        <end position="34"/>
    </location>
</feature>
<dbReference type="Proteomes" id="UP000229847">
    <property type="component" value="Unassembled WGS sequence"/>
</dbReference>
<gene>
    <name evidence="9" type="ORF">COX03_01265</name>
</gene>
<sequence length="494" mass="56239">MLKKIHNLLNKLNLPNWLVILLFFCLILRIPSFFEPYSYGDEMIYLTLGQGLRQGVPLYSGLHDNKPPVLYLTAALAGSLVWFKILLAISSLISIVIFAKIVKIIFENKPRAQKISVILFALLTTLPLLEGNTANAENFMMVFSLGGIYILLSKKLNIRNLLSAGLLFGISSLTKVPAIFDLPVVILFWIITTGFNKDNLIKIIKNSFYVAIGFLIPIVLSLAWYGASGHSGDYIKAAFMQNVGYVSSWRPSDVQKSFLVRNAPLLIRFLIASFGIIITFVFRKKLSKPFILASVWLMLSLFAVTLSERPYPHYLLQSVGPIVILLGILLTQKTVEQSLVVIPLLFAFFIPVYYKFWYYPTSLYYLRFMKYAAGVSSKEKYLSGFNKYTQRDYQIADFLISSSYKKDKVFVWGPDSPTVYALARRIPPIKYVADYHVFDYSSKGEVVKMLSANKPRFIIITPEAKPFLEITSLLRQNYLLVNRIDDAEIWSLIH</sequence>
<evidence type="ECO:0000256" key="8">
    <source>
        <dbReference type="SAM" id="Phobius"/>
    </source>
</evidence>
<feature type="transmembrane region" description="Helical" evidence="8">
    <location>
        <begin position="207"/>
        <end position="227"/>
    </location>
</feature>
<comment type="caution">
    <text evidence="9">The sequence shown here is derived from an EMBL/GenBank/DDBJ whole genome shotgun (WGS) entry which is preliminary data.</text>
</comment>
<evidence type="ECO:0000256" key="2">
    <source>
        <dbReference type="ARBA" id="ARBA00022475"/>
    </source>
</evidence>
<feature type="transmembrane region" description="Helical" evidence="8">
    <location>
        <begin position="338"/>
        <end position="359"/>
    </location>
</feature>
<organism evidence="9 10">
    <name type="scientific">Candidatus Woesebacteria bacterium CG22_combo_CG10-13_8_21_14_all_39_10</name>
    <dbReference type="NCBI Taxonomy" id="1975059"/>
    <lineage>
        <taxon>Bacteria</taxon>
        <taxon>Candidatus Woeseibacteriota</taxon>
    </lineage>
</organism>
<evidence type="ECO:0008006" key="11">
    <source>
        <dbReference type="Google" id="ProtNLM"/>
    </source>
</evidence>
<evidence type="ECO:0000256" key="3">
    <source>
        <dbReference type="ARBA" id="ARBA00022676"/>
    </source>
</evidence>
<feature type="transmembrane region" description="Helical" evidence="8">
    <location>
        <begin position="69"/>
        <end position="99"/>
    </location>
</feature>
<evidence type="ECO:0000313" key="10">
    <source>
        <dbReference type="Proteomes" id="UP000229847"/>
    </source>
</evidence>
<name>A0A2H0BJQ0_9BACT</name>
<evidence type="ECO:0000256" key="5">
    <source>
        <dbReference type="ARBA" id="ARBA00022692"/>
    </source>
</evidence>
<feature type="transmembrane region" description="Helical" evidence="8">
    <location>
        <begin position="265"/>
        <end position="283"/>
    </location>
</feature>
<evidence type="ECO:0000256" key="1">
    <source>
        <dbReference type="ARBA" id="ARBA00004651"/>
    </source>
</evidence>
<dbReference type="EMBL" id="PCSW01000037">
    <property type="protein sequence ID" value="PIP57779.1"/>
    <property type="molecule type" value="Genomic_DNA"/>
</dbReference>
<keyword evidence="5 8" id="KW-0812">Transmembrane</keyword>
<dbReference type="InterPro" id="IPR050297">
    <property type="entry name" value="LipidA_mod_glycosyltrf_83"/>
</dbReference>
<proteinExistence type="predicted"/>
<dbReference type="PANTHER" id="PTHR33908:SF11">
    <property type="entry name" value="MEMBRANE PROTEIN"/>
    <property type="match status" value="1"/>
</dbReference>
<dbReference type="PANTHER" id="PTHR33908">
    <property type="entry name" value="MANNOSYLTRANSFERASE YKCB-RELATED"/>
    <property type="match status" value="1"/>
</dbReference>
<evidence type="ECO:0000256" key="6">
    <source>
        <dbReference type="ARBA" id="ARBA00022989"/>
    </source>
</evidence>
<evidence type="ECO:0000256" key="7">
    <source>
        <dbReference type="ARBA" id="ARBA00023136"/>
    </source>
</evidence>
<dbReference type="AlphaFoldDB" id="A0A2H0BJQ0"/>
<comment type="subcellular location">
    <subcellularLocation>
        <location evidence="1">Cell membrane</location>
        <topology evidence="1">Multi-pass membrane protein</topology>
    </subcellularLocation>
</comment>
<dbReference type="GO" id="GO:0005886">
    <property type="term" value="C:plasma membrane"/>
    <property type="evidence" value="ECO:0007669"/>
    <property type="project" value="UniProtKB-SubCell"/>
</dbReference>
<feature type="transmembrane region" description="Helical" evidence="8">
    <location>
        <begin position="289"/>
        <end position="307"/>
    </location>
</feature>
<reference evidence="9 10" key="1">
    <citation type="submission" date="2017-09" db="EMBL/GenBank/DDBJ databases">
        <title>Depth-based differentiation of microbial function through sediment-hosted aquifers and enrichment of novel symbionts in the deep terrestrial subsurface.</title>
        <authorList>
            <person name="Probst A.J."/>
            <person name="Ladd B."/>
            <person name="Jarett J.K."/>
            <person name="Geller-Mcgrath D.E."/>
            <person name="Sieber C.M."/>
            <person name="Emerson J.B."/>
            <person name="Anantharaman K."/>
            <person name="Thomas B.C."/>
            <person name="Malmstrom R."/>
            <person name="Stieglmeier M."/>
            <person name="Klingl A."/>
            <person name="Woyke T."/>
            <person name="Ryan C.M."/>
            <person name="Banfield J.F."/>
        </authorList>
    </citation>
    <scope>NUCLEOTIDE SEQUENCE [LARGE SCALE GENOMIC DNA]</scope>
    <source>
        <strain evidence="9">CG22_combo_CG10-13_8_21_14_all_39_10</strain>
    </source>
</reference>
<dbReference type="GO" id="GO:0016763">
    <property type="term" value="F:pentosyltransferase activity"/>
    <property type="evidence" value="ECO:0007669"/>
    <property type="project" value="TreeGrafter"/>
</dbReference>
<keyword evidence="2" id="KW-1003">Cell membrane</keyword>
<protein>
    <recommendedName>
        <fullName evidence="11">Glycosyltransferase RgtA/B/C/D-like domain-containing protein</fullName>
    </recommendedName>
</protein>
<feature type="transmembrane region" description="Helical" evidence="8">
    <location>
        <begin position="314"/>
        <end position="332"/>
    </location>
</feature>
<feature type="transmembrane region" description="Helical" evidence="8">
    <location>
        <begin position="164"/>
        <end position="191"/>
    </location>
</feature>
<keyword evidence="7 8" id="KW-0472">Membrane</keyword>
<feature type="transmembrane region" description="Helical" evidence="8">
    <location>
        <begin position="111"/>
        <end position="129"/>
    </location>
</feature>
<keyword evidence="6 8" id="KW-1133">Transmembrane helix</keyword>
<keyword evidence="4" id="KW-0808">Transferase</keyword>
<evidence type="ECO:0000313" key="9">
    <source>
        <dbReference type="EMBL" id="PIP57779.1"/>
    </source>
</evidence>
<evidence type="ECO:0000256" key="4">
    <source>
        <dbReference type="ARBA" id="ARBA00022679"/>
    </source>
</evidence>
<keyword evidence="3" id="KW-0328">Glycosyltransferase</keyword>
<dbReference type="GO" id="GO:0009103">
    <property type="term" value="P:lipopolysaccharide biosynthetic process"/>
    <property type="evidence" value="ECO:0007669"/>
    <property type="project" value="UniProtKB-ARBA"/>
</dbReference>